<dbReference type="FunFam" id="3.40.50.720:FF:000039">
    <property type="entry name" value="Alcohol dehydrogenase AdhP"/>
    <property type="match status" value="1"/>
</dbReference>
<dbReference type="EMBL" id="ML737147">
    <property type="protein sequence ID" value="KAE8340574.1"/>
    <property type="molecule type" value="Genomic_DNA"/>
</dbReference>
<keyword evidence="6" id="KW-0520">NAD</keyword>
<evidence type="ECO:0000259" key="8">
    <source>
        <dbReference type="SMART" id="SM00829"/>
    </source>
</evidence>
<feature type="domain" description="Enoyl reductase (ER)" evidence="8">
    <location>
        <begin position="17"/>
        <end position="365"/>
    </location>
</feature>
<dbReference type="AlphaFoldDB" id="A0A5N6Y534"/>
<evidence type="ECO:0000256" key="1">
    <source>
        <dbReference type="ARBA" id="ARBA00001947"/>
    </source>
</evidence>
<dbReference type="OrthoDB" id="1879366at2759"/>
<evidence type="ECO:0000313" key="9">
    <source>
        <dbReference type="EMBL" id="KAE8340574.1"/>
    </source>
</evidence>
<accession>A0A5N6Y534</accession>
<sequence>MDSIPSSQSAVVVQSPGNNYEMIIRDDIPVRTPGTNEILVKLSCTGLCHSEIRAVLAWGAYNPIIGHEGVGTVIQTGPNVPPSLLHQRVGVKWLYSACTTCSVCQRGFNHYCAQQKNTSRHVPGTLQQYVIADARFITRIPETVSDEVAAPLLCAGLTMAGAMGRLDDHHLSSGDWVVISGSGGGLGHLGVQIAARMKGFRVIAVDSGEMKRKVSLESGAEVFIDYRTEDVASRVREVTGGEGAHAIVVVPGTREAFAMAPQVVRNMGLIVGVGLPPNEMEWPISATVSAARGLCIVGSSVGTEDQMTELLEQAGRGEITPSIQVFEFEETPRLVDGLRNDAIAGRAVERLMHLGTHKLRGKGVVQNIELLFVHTSYIDLERNVTPS</sequence>
<dbReference type="GO" id="GO:0005737">
    <property type="term" value="C:cytoplasm"/>
    <property type="evidence" value="ECO:0007669"/>
    <property type="project" value="TreeGrafter"/>
</dbReference>
<proteinExistence type="inferred from homology"/>
<evidence type="ECO:0000256" key="5">
    <source>
        <dbReference type="ARBA" id="ARBA00023002"/>
    </source>
</evidence>
<dbReference type="Pfam" id="PF00107">
    <property type="entry name" value="ADH_zinc_N"/>
    <property type="match status" value="1"/>
</dbReference>
<name>A0A5N6Y534_9EURO</name>
<evidence type="ECO:0000256" key="7">
    <source>
        <dbReference type="RuleBase" id="RU361277"/>
    </source>
</evidence>
<dbReference type="InterPro" id="IPR011032">
    <property type="entry name" value="GroES-like_sf"/>
</dbReference>
<dbReference type="InterPro" id="IPR002328">
    <property type="entry name" value="ADH_Zn_CS"/>
</dbReference>
<organism evidence="9">
    <name type="scientific">Aspergillus arachidicola</name>
    <dbReference type="NCBI Taxonomy" id="656916"/>
    <lineage>
        <taxon>Eukaryota</taxon>
        <taxon>Fungi</taxon>
        <taxon>Dikarya</taxon>
        <taxon>Ascomycota</taxon>
        <taxon>Pezizomycotina</taxon>
        <taxon>Eurotiomycetes</taxon>
        <taxon>Eurotiomycetidae</taxon>
        <taxon>Eurotiales</taxon>
        <taxon>Aspergillaceae</taxon>
        <taxon>Aspergillus</taxon>
        <taxon>Aspergillus subgen. Circumdati</taxon>
    </lineage>
</organism>
<dbReference type="InterPro" id="IPR036291">
    <property type="entry name" value="NAD(P)-bd_dom_sf"/>
</dbReference>
<keyword evidence="4 7" id="KW-0862">Zinc</keyword>
<dbReference type="SUPFAM" id="SSF50129">
    <property type="entry name" value="GroES-like"/>
    <property type="match status" value="1"/>
</dbReference>
<protein>
    <recommendedName>
        <fullName evidence="8">Enoyl reductase (ER) domain-containing protein</fullName>
    </recommendedName>
</protein>
<evidence type="ECO:0000256" key="4">
    <source>
        <dbReference type="ARBA" id="ARBA00022833"/>
    </source>
</evidence>
<comment type="cofactor">
    <cofactor evidence="1 7">
        <name>Zn(2+)</name>
        <dbReference type="ChEBI" id="CHEBI:29105"/>
    </cofactor>
</comment>
<reference evidence="9" key="1">
    <citation type="submission" date="2019-04" db="EMBL/GenBank/DDBJ databases">
        <title>Friends and foes A comparative genomics study of 23 Aspergillus species from section Flavi.</title>
        <authorList>
            <consortium name="DOE Joint Genome Institute"/>
            <person name="Kjaerbolling I."/>
            <person name="Vesth T."/>
            <person name="Frisvad J.C."/>
            <person name="Nybo J.L."/>
            <person name="Theobald S."/>
            <person name="Kildgaard S."/>
            <person name="Isbrandt T."/>
            <person name="Kuo A."/>
            <person name="Sato A."/>
            <person name="Lyhne E.K."/>
            <person name="Kogle M.E."/>
            <person name="Wiebenga A."/>
            <person name="Kun R.S."/>
            <person name="Lubbers R.J."/>
            <person name="Makela M.R."/>
            <person name="Barry K."/>
            <person name="Chovatia M."/>
            <person name="Clum A."/>
            <person name="Daum C."/>
            <person name="Haridas S."/>
            <person name="He G."/>
            <person name="LaButti K."/>
            <person name="Lipzen A."/>
            <person name="Mondo S."/>
            <person name="Riley R."/>
            <person name="Salamov A."/>
            <person name="Simmons B.A."/>
            <person name="Magnuson J.K."/>
            <person name="Henrissat B."/>
            <person name="Mortensen U.H."/>
            <person name="Larsen T.O."/>
            <person name="Devries R.P."/>
            <person name="Grigoriev I.V."/>
            <person name="Machida M."/>
            <person name="Baker S.E."/>
            <person name="Andersen M.R."/>
        </authorList>
    </citation>
    <scope>NUCLEOTIDE SEQUENCE</scope>
    <source>
        <strain evidence="9">CBS 117612</strain>
    </source>
</reference>
<keyword evidence="5" id="KW-0560">Oxidoreductase</keyword>
<evidence type="ECO:0000256" key="3">
    <source>
        <dbReference type="ARBA" id="ARBA00022723"/>
    </source>
</evidence>
<dbReference type="GO" id="GO:0004022">
    <property type="term" value="F:alcohol dehydrogenase (NAD+) activity"/>
    <property type="evidence" value="ECO:0007669"/>
    <property type="project" value="UniProtKB-ARBA"/>
</dbReference>
<dbReference type="InterPro" id="IPR013154">
    <property type="entry name" value="ADH-like_N"/>
</dbReference>
<dbReference type="Proteomes" id="UP000325558">
    <property type="component" value="Unassembled WGS sequence"/>
</dbReference>
<dbReference type="InterPro" id="IPR020843">
    <property type="entry name" value="ER"/>
</dbReference>
<comment type="similarity">
    <text evidence="2 7">Belongs to the zinc-containing alcohol dehydrogenase family.</text>
</comment>
<dbReference type="Pfam" id="PF08240">
    <property type="entry name" value="ADH_N"/>
    <property type="match status" value="1"/>
</dbReference>
<evidence type="ECO:0000256" key="6">
    <source>
        <dbReference type="ARBA" id="ARBA00023027"/>
    </source>
</evidence>
<keyword evidence="3 7" id="KW-0479">Metal-binding</keyword>
<dbReference type="Gene3D" id="3.90.180.10">
    <property type="entry name" value="Medium-chain alcohol dehydrogenases, catalytic domain"/>
    <property type="match status" value="1"/>
</dbReference>
<dbReference type="CDD" id="cd08297">
    <property type="entry name" value="CAD3"/>
    <property type="match status" value="1"/>
</dbReference>
<dbReference type="InterPro" id="IPR013149">
    <property type="entry name" value="ADH-like_C"/>
</dbReference>
<dbReference type="PROSITE" id="PS00059">
    <property type="entry name" value="ADH_ZINC"/>
    <property type="match status" value="1"/>
</dbReference>
<dbReference type="SMART" id="SM00829">
    <property type="entry name" value="PKS_ER"/>
    <property type="match status" value="1"/>
</dbReference>
<dbReference type="GO" id="GO:0008270">
    <property type="term" value="F:zinc ion binding"/>
    <property type="evidence" value="ECO:0007669"/>
    <property type="project" value="InterPro"/>
</dbReference>
<evidence type="ECO:0000256" key="2">
    <source>
        <dbReference type="ARBA" id="ARBA00008072"/>
    </source>
</evidence>
<dbReference type="PANTHER" id="PTHR42940:SF2">
    <property type="entry name" value="DEHYDROGENASE FAMILY OXIDOREDUCTASE, PUTATIVE (JCVI)-RELATED"/>
    <property type="match status" value="1"/>
</dbReference>
<dbReference type="PANTHER" id="PTHR42940">
    <property type="entry name" value="ALCOHOL DEHYDROGENASE 1-RELATED"/>
    <property type="match status" value="1"/>
</dbReference>
<gene>
    <name evidence="9" type="ORF">BDV24DRAFT_175260</name>
</gene>
<dbReference type="Gene3D" id="3.40.50.720">
    <property type="entry name" value="NAD(P)-binding Rossmann-like Domain"/>
    <property type="match status" value="1"/>
</dbReference>
<dbReference type="SUPFAM" id="SSF51735">
    <property type="entry name" value="NAD(P)-binding Rossmann-fold domains"/>
    <property type="match status" value="1"/>
</dbReference>